<dbReference type="PANTHER" id="PTHR11815">
    <property type="entry name" value="SUCCINYL-COA SYNTHETASE BETA CHAIN"/>
    <property type="match status" value="1"/>
</dbReference>
<protein>
    <submittedName>
        <fullName evidence="8">Succinyl-CoA synthetase beta subunit</fullName>
        <ecNumber evidence="8">6.2.1.5</ecNumber>
    </submittedName>
</protein>
<keyword evidence="2 8" id="KW-0436">Ligase</keyword>
<dbReference type="Gene3D" id="3.30.470.20">
    <property type="entry name" value="ATP-grasp fold, B domain"/>
    <property type="match status" value="1"/>
</dbReference>
<evidence type="ECO:0000313" key="8">
    <source>
        <dbReference type="EMBL" id="MET3794064.1"/>
    </source>
</evidence>
<proteinExistence type="predicted"/>
<dbReference type="PIRSF" id="PIRSF001554">
    <property type="entry name" value="SucCS_beta"/>
    <property type="match status" value="1"/>
</dbReference>
<dbReference type="Pfam" id="PF08442">
    <property type="entry name" value="ATP-grasp_2"/>
    <property type="match status" value="1"/>
</dbReference>
<evidence type="ECO:0000259" key="6">
    <source>
        <dbReference type="Pfam" id="PF00549"/>
    </source>
</evidence>
<dbReference type="Proteomes" id="UP001549076">
    <property type="component" value="Unassembled WGS sequence"/>
</dbReference>
<dbReference type="InterPro" id="IPR005809">
    <property type="entry name" value="Succ_CoA_ligase-like_bsu"/>
</dbReference>
<dbReference type="InterPro" id="IPR005811">
    <property type="entry name" value="SUCC_ACL_C"/>
</dbReference>
<evidence type="ECO:0000259" key="7">
    <source>
        <dbReference type="Pfam" id="PF08442"/>
    </source>
</evidence>
<keyword evidence="1" id="KW-0816">Tricarboxylic acid cycle</keyword>
<sequence>MKAQIQAGGRGLAGGVRMVSTPEEAAQATDTLIGKKVVTSQTGARGQLVRQVLVEQAIQPCRTLYLSLSIDTFAGEIAVLAGAEGSDDIEQKLLYGQARLERLPLGSGSRFDRVQVCELAVCIGLDRDLVDRFQDLLERLRRAFIELDATLIEINPLAITAEGEFIALDAKIVLDDNALFRHPDLAALAEGDHDETEIVAQRRNLNYVAMDGNIGLVVNGAGLGLATLDMVHNANGRPANFMDVRTTATSLDVAFGFTLLLNNPAVRSILVNVHGGGMQPCDIIADGLGVAMRRTGRVCPTVVRLAGNNAEYARFRFDNFGCKVVDCPDMWTAVTHAVAAANA</sequence>
<dbReference type="SUPFAM" id="SSF56059">
    <property type="entry name" value="Glutathione synthetase ATP-binding domain-like"/>
    <property type="match status" value="1"/>
</dbReference>
<dbReference type="Gene3D" id="3.30.1490.20">
    <property type="entry name" value="ATP-grasp fold, A domain"/>
    <property type="match status" value="1"/>
</dbReference>
<evidence type="ECO:0000256" key="4">
    <source>
        <dbReference type="ARBA" id="ARBA00022741"/>
    </source>
</evidence>
<organism evidence="8 9">
    <name type="scientific">Aquamicrobium terrae</name>
    <dbReference type="NCBI Taxonomy" id="1324945"/>
    <lineage>
        <taxon>Bacteria</taxon>
        <taxon>Pseudomonadati</taxon>
        <taxon>Pseudomonadota</taxon>
        <taxon>Alphaproteobacteria</taxon>
        <taxon>Hyphomicrobiales</taxon>
        <taxon>Phyllobacteriaceae</taxon>
        <taxon>Aquamicrobium</taxon>
    </lineage>
</organism>
<dbReference type="Gene3D" id="3.40.50.261">
    <property type="entry name" value="Succinyl-CoA synthetase domains"/>
    <property type="match status" value="1"/>
</dbReference>
<dbReference type="GO" id="GO:0004775">
    <property type="term" value="F:succinate-CoA ligase (ADP-forming) activity"/>
    <property type="evidence" value="ECO:0007669"/>
    <property type="project" value="UniProtKB-EC"/>
</dbReference>
<dbReference type="Pfam" id="PF00549">
    <property type="entry name" value="Ligase_CoA"/>
    <property type="match status" value="1"/>
</dbReference>
<keyword evidence="4" id="KW-0547">Nucleotide-binding</keyword>
<keyword evidence="5" id="KW-0460">Magnesium</keyword>
<dbReference type="SUPFAM" id="SSF52210">
    <property type="entry name" value="Succinyl-CoA synthetase domains"/>
    <property type="match status" value="1"/>
</dbReference>
<name>A0ABV2N5H6_9HYPH</name>
<accession>A0ABV2N5H6</accession>
<comment type="caution">
    <text evidence="8">The sequence shown here is derived from an EMBL/GenBank/DDBJ whole genome shotgun (WGS) entry which is preliminary data.</text>
</comment>
<keyword evidence="9" id="KW-1185">Reference proteome</keyword>
<evidence type="ECO:0000256" key="1">
    <source>
        <dbReference type="ARBA" id="ARBA00022532"/>
    </source>
</evidence>
<dbReference type="InterPro" id="IPR016102">
    <property type="entry name" value="Succinyl-CoA_synth-like"/>
</dbReference>
<keyword evidence="3" id="KW-0479">Metal-binding</keyword>
<evidence type="ECO:0000313" key="9">
    <source>
        <dbReference type="Proteomes" id="UP001549076"/>
    </source>
</evidence>
<dbReference type="InterPro" id="IPR013650">
    <property type="entry name" value="ATP-grasp_succ-CoA_synth-type"/>
</dbReference>
<evidence type="ECO:0000256" key="3">
    <source>
        <dbReference type="ARBA" id="ARBA00022723"/>
    </source>
</evidence>
<feature type="domain" description="ATP-grasp fold succinyl-CoA synthetase-type" evidence="7">
    <location>
        <begin position="1"/>
        <end position="158"/>
    </location>
</feature>
<reference evidence="8 9" key="1">
    <citation type="submission" date="2024-06" db="EMBL/GenBank/DDBJ databases">
        <title>Genomic Encyclopedia of Type Strains, Phase IV (KMG-IV): sequencing the most valuable type-strain genomes for metagenomic binning, comparative biology and taxonomic classification.</title>
        <authorList>
            <person name="Goeker M."/>
        </authorList>
    </citation>
    <scope>NUCLEOTIDE SEQUENCE [LARGE SCALE GENOMIC DNA]</scope>
    <source>
        <strain evidence="8 9">DSM 27865</strain>
    </source>
</reference>
<dbReference type="InterPro" id="IPR013815">
    <property type="entry name" value="ATP_grasp_subdomain_1"/>
</dbReference>
<dbReference type="EMBL" id="JBEPML010000020">
    <property type="protein sequence ID" value="MET3794064.1"/>
    <property type="molecule type" value="Genomic_DNA"/>
</dbReference>
<evidence type="ECO:0000256" key="5">
    <source>
        <dbReference type="ARBA" id="ARBA00022842"/>
    </source>
</evidence>
<gene>
    <name evidence="8" type="ORF">ABID37_004304</name>
</gene>
<dbReference type="EC" id="6.2.1.5" evidence="8"/>
<evidence type="ECO:0000256" key="2">
    <source>
        <dbReference type="ARBA" id="ARBA00022598"/>
    </source>
</evidence>
<dbReference type="PANTHER" id="PTHR11815:SF10">
    <property type="entry name" value="SUCCINATE--COA LIGASE [GDP-FORMING] SUBUNIT BETA, MITOCHONDRIAL"/>
    <property type="match status" value="1"/>
</dbReference>
<feature type="domain" description="ATP-citrate synthase/succinyl-CoA ligase C-terminal" evidence="6">
    <location>
        <begin position="217"/>
        <end position="311"/>
    </location>
</feature>